<dbReference type="Proteomes" id="UP001500620">
    <property type="component" value="Unassembled WGS sequence"/>
</dbReference>
<feature type="region of interest" description="Disordered" evidence="1">
    <location>
        <begin position="115"/>
        <end position="138"/>
    </location>
</feature>
<feature type="compositionally biased region" description="Low complexity" evidence="1">
    <location>
        <begin position="115"/>
        <end position="124"/>
    </location>
</feature>
<name>A0ABP8D1E1_9ACTN</name>
<evidence type="ECO:0000313" key="3">
    <source>
        <dbReference type="Proteomes" id="UP001500620"/>
    </source>
</evidence>
<sequence>MMNQASERVYAAIASSRSSVQPLFGLEYEPHSTVARGFGVRLSDAYFEPIIWSYAAFHGCAPAWTLPRTKSSWAWLTSTPGCAKVAGAAATCGARASDDADEAAEAYVAPATATATASPAAPSRTSRRDMEASPGANC</sequence>
<reference evidence="3" key="1">
    <citation type="journal article" date="2019" name="Int. J. Syst. Evol. Microbiol.">
        <title>The Global Catalogue of Microorganisms (GCM) 10K type strain sequencing project: providing services to taxonomists for standard genome sequencing and annotation.</title>
        <authorList>
            <consortium name="The Broad Institute Genomics Platform"/>
            <consortium name="The Broad Institute Genome Sequencing Center for Infectious Disease"/>
            <person name="Wu L."/>
            <person name="Ma J."/>
        </authorList>
    </citation>
    <scope>NUCLEOTIDE SEQUENCE [LARGE SCALE GENOMIC DNA]</scope>
    <source>
        <strain evidence="3">JCM 17441</strain>
    </source>
</reference>
<evidence type="ECO:0000256" key="1">
    <source>
        <dbReference type="SAM" id="MobiDB-lite"/>
    </source>
</evidence>
<comment type="caution">
    <text evidence="2">The sequence shown here is derived from an EMBL/GenBank/DDBJ whole genome shotgun (WGS) entry which is preliminary data.</text>
</comment>
<proteinExistence type="predicted"/>
<accession>A0ABP8D1E1</accession>
<evidence type="ECO:0000313" key="2">
    <source>
        <dbReference type="EMBL" id="GAA4245965.1"/>
    </source>
</evidence>
<organism evidence="2 3">
    <name type="scientific">Dactylosporangium darangshiense</name>
    <dbReference type="NCBI Taxonomy" id="579108"/>
    <lineage>
        <taxon>Bacteria</taxon>
        <taxon>Bacillati</taxon>
        <taxon>Actinomycetota</taxon>
        <taxon>Actinomycetes</taxon>
        <taxon>Micromonosporales</taxon>
        <taxon>Micromonosporaceae</taxon>
        <taxon>Dactylosporangium</taxon>
    </lineage>
</organism>
<keyword evidence="3" id="KW-1185">Reference proteome</keyword>
<protein>
    <submittedName>
        <fullName evidence="2">Uncharacterized protein</fullName>
    </submittedName>
</protein>
<gene>
    <name evidence="2" type="ORF">GCM10022255_015390</name>
</gene>
<dbReference type="EMBL" id="BAABAT010000003">
    <property type="protein sequence ID" value="GAA4245965.1"/>
    <property type="molecule type" value="Genomic_DNA"/>
</dbReference>